<reference evidence="6 11" key="1">
    <citation type="submission" date="2015-09" db="EMBL/GenBank/DDBJ databases">
        <authorList>
            <consortium name="Pathogen Informatics"/>
        </authorList>
    </citation>
    <scope>NUCLEOTIDE SEQUENCE [LARGE SCALE GENOMIC DNA]</scope>
    <source>
        <strain evidence="6 11">2789STDY5834960</strain>
    </source>
</reference>
<dbReference type="Gene3D" id="2.40.50.1020">
    <property type="entry name" value="LytTr DNA-binding domain"/>
    <property type="match status" value="1"/>
</dbReference>
<dbReference type="Pfam" id="PF00072">
    <property type="entry name" value="Response_reg"/>
    <property type="match status" value="1"/>
</dbReference>
<evidence type="ECO:0000313" key="7">
    <source>
        <dbReference type="EMBL" id="MTR84406.1"/>
    </source>
</evidence>
<dbReference type="Proteomes" id="UP000283513">
    <property type="component" value="Unassembled WGS sequence"/>
</dbReference>
<evidence type="ECO:0000256" key="3">
    <source>
        <dbReference type="PROSITE-ProRule" id="PRU00169"/>
    </source>
</evidence>
<dbReference type="STRING" id="166486.ERS852572_03984"/>
<evidence type="ECO:0000313" key="11">
    <source>
        <dbReference type="Proteomes" id="UP000095350"/>
    </source>
</evidence>
<dbReference type="InterPro" id="IPR001789">
    <property type="entry name" value="Sig_transdc_resp-reg_receiver"/>
</dbReference>
<reference evidence="12 13" key="2">
    <citation type="submission" date="2018-08" db="EMBL/GenBank/DDBJ databases">
        <title>A genome reference for cultivated species of the human gut microbiota.</title>
        <authorList>
            <person name="Zou Y."/>
            <person name="Xue W."/>
            <person name="Luo G."/>
        </authorList>
    </citation>
    <scope>NUCLEOTIDE SEQUENCE [LARGE SCALE GENOMIC DNA]</scope>
    <source>
        <strain evidence="10 13">AF31-21AC</strain>
        <strain evidence="9 14">AM22-21LB</strain>
        <strain evidence="8 12">AM37-1AC</strain>
    </source>
</reference>
<dbReference type="EMBL" id="CYXZ01000078">
    <property type="protein sequence ID" value="CUN32783.1"/>
    <property type="molecule type" value="Genomic_DNA"/>
</dbReference>
<dbReference type="GeneID" id="75164394"/>
<organism evidence="6 11">
    <name type="scientific">Roseburia intestinalis</name>
    <dbReference type="NCBI Taxonomy" id="166486"/>
    <lineage>
        <taxon>Bacteria</taxon>
        <taxon>Bacillati</taxon>
        <taxon>Bacillota</taxon>
        <taxon>Clostridia</taxon>
        <taxon>Lachnospirales</taxon>
        <taxon>Lachnospiraceae</taxon>
        <taxon>Roseburia</taxon>
    </lineage>
</organism>
<dbReference type="InterPro" id="IPR046947">
    <property type="entry name" value="LytR-like"/>
</dbReference>
<dbReference type="Proteomes" id="UP000095350">
    <property type="component" value="Unassembled WGS sequence"/>
</dbReference>
<dbReference type="GO" id="GO:0003677">
    <property type="term" value="F:DNA binding"/>
    <property type="evidence" value="ECO:0007669"/>
    <property type="project" value="UniProtKB-KW"/>
</dbReference>
<evidence type="ECO:0000259" key="4">
    <source>
        <dbReference type="PROSITE" id="PS50110"/>
    </source>
</evidence>
<evidence type="ECO:0000313" key="15">
    <source>
        <dbReference type="Proteomes" id="UP000478483"/>
    </source>
</evidence>
<evidence type="ECO:0000313" key="13">
    <source>
        <dbReference type="Proteomes" id="UP000283586"/>
    </source>
</evidence>
<evidence type="ECO:0000259" key="5">
    <source>
        <dbReference type="PROSITE" id="PS50930"/>
    </source>
</evidence>
<dbReference type="PROSITE" id="PS50110">
    <property type="entry name" value="RESPONSE_REGULATORY"/>
    <property type="match status" value="1"/>
</dbReference>
<dbReference type="Gene3D" id="3.40.50.2300">
    <property type="match status" value="1"/>
</dbReference>
<evidence type="ECO:0000313" key="12">
    <source>
        <dbReference type="Proteomes" id="UP000283513"/>
    </source>
</evidence>
<accession>A0A173W009</accession>
<dbReference type="EMBL" id="QSHO01000001">
    <property type="protein sequence ID" value="RHC20666.1"/>
    <property type="molecule type" value="Genomic_DNA"/>
</dbReference>
<feature type="domain" description="Response regulatory" evidence="4">
    <location>
        <begin position="14"/>
        <end position="133"/>
    </location>
</feature>
<dbReference type="RefSeq" id="WP_005602850.1">
    <property type="nucleotide sequence ID" value="NZ_CABIYH010000078.1"/>
</dbReference>
<feature type="domain" description="HTH LytTR-type" evidence="5">
    <location>
        <begin position="147"/>
        <end position="247"/>
    </location>
</feature>
<dbReference type="EMBL" id="WNAJ01000004">
    <property type="protein sequence ID" value="MTR84406.1"/>
    <property type="molecule type" value="Genomic_DNA"/>
</dbReference>
<dbReference type="GO" id="GO:0000156">
    <property type="term" value="F:phosphorelay response regulator activity"/>
    <property type="evidence" value="ECO:0007669"/>
    <property type="project" value="InterPro"/>
</dbReference>
<dbReference type="InterPro" id="IPR007492">
    <property type="entry name" value="LytTR_DNA-bd_dom"/>
</dbReference>
<evidence type="ECO:0000313" key="8">
    <source>
        <dbReference type="EMBL" id="RHC20666.1"/>
    </source>
</evidence>
<keyword evidence="8" id="KW-0238">DNA-binding</keyword>
<dbReference type="Proteomes" id="UP000284051">
    <property type="component" value="Unassembled WGS sequence"/>
</dbReference>
<evidence type="ECO:0000313" key="6">
    <source>
        <dbReference type="EMBL" id="CUN32783.1"/>
    </source>
</evidence>
<dbReference type="Pfam" id="PF04397">
    <property type="entry name" value="LytTR"/>
    <property type="match status" value="1"/>
</dbReference>
<reference evidence="7 15" key="3">
    <citation type="journal article" date="2019" name="Nat. Med.">
        <title>A library of human gut bacterial isolates paired with longitudinal multiomics data enables mechanistic microbiome research.</title>
        <authorList>
            <person name="Poyet M."/>
            <person name="Groussin M."/>
            <person name="Gibbons S.M."/>
            <person name="Avila-Pacheco J."/>
            <person name="Jiang X."/>
            <person name="Kearney S.M."/>
            <person name="Perrotta A.R."/>
            <person name="Berdy B."/>
            <person name="Zhao S."/>
            <person name="Lieberman T.D."/>
            <person name="Swanson P.K."/>
            <person name="Smith M."/>
            <person name="Roesemann S."/>
            <person name="Alexander J.E."/>
            <person name="Rich S.A."/>
            <person name="Livny J."/>
            <person name="Vlamakis H."/>
            <person name="Clish C."/>
            <person name="Bullock K."/>
            <person name="Deik A."/>
            <person name="Scott J."/>
            <person name="Pierce K.A."/>
            <person name="Xavier R.J."/>
            <person name="Alm E.J."/>
        </authorList>
    </citation>
    <scope>NUCLEOTIDE SEQUENCE [LARGE SCALE GENOMIC DNA]</scope>
    <source>
        <strain evidence="7 15">BIOML-A1</strain>
    </source>
</reference>
<proteinExistence type="predicted"/>
<feature type="modified residue" description="4-aspartylphosphate" evidence="3">
    <location>
        <position position="70"/>
    </location>
</feature>
<dbReference type="InterPro" id="IPR011006">
    <property type="entry name" value="CheY-like_superfamily"/>
</dbReference>
<dbReference type="OrthoDB" id="1767672at2"/>
<dbReference type="EMBL" id="QRQN01000041">
    <property type="protein sequence ID" value="RHN02364.1"/>
    <property type="molecule type" value="Genomic_DNA"/>
</dbReference>
<evidence type="ECO:0000256" key="1">
    <source>
        <dbReference type="ARBA" id="ARBA00018672"/>
    </source>
</evidence>
<dbReference type="SMART" id="SM00448">
    <property type="entry name" value="REC"/>
    <property type="match status" value="1"/>
</dbReference>
<dbReference type="EMBL" id="QRID01000006">
    <property type="protein sequence ID" value="RHG28913.1"/>
    <property type="molecule type" value="Genomic_DNA"/>
</dbReference>
<keyword evidence="3" id="KW-0597">Phosphoprotein</keyword>
<evidence type="ECO:0000256" key="2">
    <source>
        <dbReference type="ARBA" id="ARBA00024867"/>
    </source>
</evidence>
<evidence type="ECO:0000313" key="9">
    <source>
        <dbReference type="EMBL" id="RHG28913.1"/>
    </source>
</evidence>
<gene>
    <name evidence="6" type="primary">lytR_8</name>
    <name evidence="9" type="ORF">DW264_07345</name>
    <name evidence="8" type="ORF">DW856_00160</name>
    <name evidence="10" type="ORF">DWZ31_18990</name>
    <name evidence="6" type="ORF">ERS852572_03984</name>
    <name evidence="7" type="ORF">GMD50_04895</name>
</gene>
<dbReference type="PANTHER" id="PTHR37299:SF1">
    <property type="entry name" value="STAGE 0 SPORULATION PROTEIN A HOMOLOG"/>
    <property type="match status" value="1"/>
</dbReference>
<dbReference type="PROSITE" id="PS50930">
    <property type="entry name" value="HTH_LYTTR"/>
    <property type="match status" value="1"/>
</dbReference>
<evidence type="ECO:0000313" key="14">
    <source>
        <dbReference type="Proteomes" id="UP000284051"/>
    </source>
</evidence>
<evidence type="ECO:0000313" key="10">
    <source>
        <dbReference type="EMBL" id="RHN02364.1"/>
    </source>
</evidence>
<dbReference type="PaxDb" id="166486-ERS852572_03984"/>
<protein>
    <recommendedName>
        <fullName evidence="1">Stage 0 sporulation protein A homolog</fullName>
    </recommendedName>
</protein>
<name>A0A173W009_9FIRM</name>
<comment type="function">
    <text evidence="2">May play the central regulatory role in sporulation. It may be an element of the effector pathway responsible for the activation of sporulation genes in response to nutritional stress. Spo0A may act in concert with spo0H (a sigma factor) to control the expression of some genes that are critical to the sporulation process.</text>
</comment>
<dbReference type="SMART" id="SM00850">
    <property type="entry name" value="LytTR"/>
    <property type="match status" value="1"/>
</dbReference>
<sequence length="252" mass="29690">MSNLCVEGDEHMFRIAICDDERQFRKRIHDILIEYMNENDILYEIDEFESGKDFISLGINLAKYDIVFLDVNMDELDGMETAQKIRKVSNDVFIVFVTAFITCAPQGYSVGAIRYILKNNVNFPELIFECMDAISLNMNYVAQKKKFNFNEGTKIVALERLLYIESRLHKLEFYIMEDKLKKYSIYGKLDELEKELQGNDFIRIHQSYLVNMKHIEKVSRYEALLNNGIKLEIPKARYKFVEETFVSYKGEL</sequence>
<dbReference type="Proteomes" id="UP000478483">
    <property type="component" value="Unassembled WGS sequence"/>
</dbReference>
<dbReference type="AlphaFoldDB" id="A0A173W009"/>
<dbReference type="SUPFAM" id="SSF52172">
    <property type="entry name" value="CheY-like"/>
    <property type="match status" value="1"/>
</dbReference>
<dbReference type="Proteomes" id="UP000283586">
    <property type="component" value="Unassembled WGS sequence"/>
</dbReference>
<dbReference type="PANTHER" id="PTHR37299">
    <property type="entry name" value="TRANSCRIPTIONAL REGULATOR-RELATED"/>
    <property type="match status" value="1"/>
</dbReference>